<proteinExistence type="predicted"/>
<dbReference type="AlphaFoldDB" id="A0A2Z3GQ26"/>
<accession>A0A2Z3GQ26</accession>
<dbReference type="KEGG" id="hnv:DDQ68_10205"/>
<sequence>MSTHYSYWQVCAWLLVAAWLATPAVAQVPLPASPHVAWDLPLSLAALDSTNGIGPIAFGVGLPEVPLVLTELKATNTALVGARAANIALVVNGLRLYGGIILVAYRGHIAKLNLGVSDAADAEPLLAALRARYGSGKQVGYQTVEWVGSVVTLRYVPVFVRPSKTVLGSLYLLNNTLVA</sequence>
<dbReference type="Proteomes" id="UP000245999">
    <property type="component" value="Chromosome"/>
</dbReference>
<protein>
    <submittedName>
        <fullName evidence="2">Uncharacterized protein</fullName>
    </submittedName>
</protein>
<keyword evidence="1" id="KW-0732">Signal</keyword>
<gene>
    <name evidence="2" type="ORF">DDQ68_10205</name>
</gene>
<reference evidence="3" key="1">
    <citation type="submission" date="2018-04" db="EMBL/GenBank/DDBJ databases">
        <title>Complete genome of Antarctic heterotrophic bacterium Hymenobacter nivis.</title>
        <authorList>
            <person name="Terashima M."/>
        </authorList>
    </citation>
    <scope>NUCLEOTIDE SEQUENCE [LARGE SCALE GENOMIC DNA]</scope>
    <source>
        <strain evidence="3">NBRC 111535</strain>
    </source>
</reference>
<dbReference type="EMBL" id="CP029145">
    <property type="protein sequence ID" value="AWM33115.1"/>
    <property type="molecule type" value="Genomic_DNA"/>
</dbReference>
<feature type="chain" id="PRO_5016433443" evidence="1">
    <location>
        <begin position="27"/>
        <end position="179"/>
    </location>
</feature>
<dbReference type="RefSeq" id="WP_109656202.1">
    <property type="nucleotide sequence ID" value="NZ_CP029145.1"/>
</dbReference>
<evidence type="ECO:0000256" key="1">
    <source>
        <dbReference type="SAM" id="SignalP"/>
    </source>
</evidence>
<feature type="signal peptide" evidence="1">
    <location>
        <begin position="1"/>
        <end position="26"/>
    </location>
</feature>
<organism evidence="2 3">
    <name type="scientific">Hymenobacter nivis</name>
    <dbReference type="NCBI Taxonomy" id="1850093"/>
    <lineage>
        <taxon>Bacteria</taxon>
        <taxon>Pseudomonadati</taxon>
        <taxon>Bacteroidota</taxon>
        <taxon>Cytophagia</taxon>
        <taxon>Cytophagales</taxon>
        <taxon>Hymenobacteraceae</taxon>
        <taxon>Hymenobacter</taxon>
    </lineage>
</organism>
<name>A0A2Z3GQ26_9BACT</name>
<keyword evidence="3" id="KW-1185">Reference proteome</keyword>
<evidence type="ECO:0000313" key="3">
    <source>
        <dbReference type="Proteomes" id="UP000245999"/>
    </source>
</evidence>
<evidence type="ECO:0000313" key="2">
    <source>
        <dbReference type="EMBL" id="AWM33115.1"/>
    </source>
</evidence>